<keyword evidence="2" id="KW-1185">Reference proteome</keyword>
<sequence>MNETELYKPIEKYFIEKGYIVKGEVKNCDLVALKEEELIVIEMKLSINLTLILQAIERQKVADYVYVATPKLPKNLQTRRKILTLLKRLNIGLFIIKNNKLEEIISPFEEYNFYNNKSKRNKIKKEILTRKNNLNIGGTNKTKIITAYREQALFIAYVLLKYGNLSPKKIKKITKIEKSGQILYTNFYNFYTHINRGVYGLSNNGKKYLEKFILEYSELKKIFENMIKENGGLK</sequence>
<dbReference type="AlphaFoldDB" id="A0AA46DZI7"/>
<comment type="caution">
    <text evidence="1">The sequence shown here is derived from an EMBL/GenBank/DDBJ whole genome shotgun (WGS) entry which is preliminary data.</text>
</comment>
<name>A0AA46DZI7_9FUSO</name>
<dbReference type="Pfam" id="PF09929">
    <property type="entry name" value="DUF2161"/>
    <property type="match status" value="1"/>
</dbReference>
<accession>A0AA46DZI7</accession>
<evidence type="ECO:0000313" key="2">
    <source>
        <dbReference type="Proteomes" id="UP000294678"/>
    </source>
</evidence>
<gene>
    <name evidence="1" type="ORF">EV215_0842</name>
</gene>
<organism evidence="1 2">
    <name type="scientific">Hypnocyclicus thermotrophus</name>
    <dbReference type="NCBI Taxonomy" id="1627895"/>
    <lineage>
        <taxon>Bacteria</taxon>
        <taxon>Fusobacteriati</taxon>
        <taxon>Fusobacteriota</taxon>
        <taxon>Fusobacteriia</taxon>
        <taxon>Fusobacteriales</taxon>
        <taxon>Fusobacteriaceae</taxon>
        <taxon>Hypnocyclicus</taxon>
    </lineage>
</organism>
<evidence type="ECO:0000313" key="1">
    <source>
        <dbReference type="EMBL" id="TDT71467.1"/>
    </source>
</evidence>
<dbReference type="EMBL" id="SOBG01000003">
    <property type="protein sequence ID" value="TDT71467.1"/>
    <property type="molecule type" value="Genomic_DNA"/>
</dbReference>
<proteinExistence type="predicted"/>
<dbReference type="RefSeq" id="WP_134112734.1">
    <property type="nucleotide sequence ID" value="NZ_SOBG01000003.1"/>
</dbReference>
<evidence type="ECO:0008006" key="3">
    <source>
        <dbReference type="Google" id="ProtNLM"/>
    </source>
</evidence>
<dbReference type="InterPro" id="IPR018679">
    <property type="entry name" value="DUF2161"/>
</dbReference>
<protein>
    <recommendedName>
        <fullName evidence="3">Endonuclease</fullName>
    </recommendedName>
</protein>
<reference evidence="1 2" key="1">
    <citation type="submission" date="2019-03" db="EMBL/GenBank/DDBJ databases">
        <title>Genomic Encyclopedia of Type Strains, Phase IV (KMG-IV): sequencing the most valuable type-strain genomes for metagenomic binning, comparative biology and taxonomic classification.</title>
        <authorList>
            <person name="Goeker M."/>
        </authorList>
    </citation>
    <scope>NUCLEOTIDE SEQUENCE [LARGE SCALE GENOMIC DNA]</scope>
    <source>
        <strain evidence="1 2">DSM 100055</strain>
    </source>
</reference>
<dbReference type="Proteomes" id="UP000294678">
    <property type="component" value="Unassembled WGS sequence"/>
</dbReference>